<evidence type="ECO:0000256" key="2">
    <source>
        <dbReference type="ARBA" id="ARBA00004123"/>
    </source>
</evidence>
<organism evidence="10 11">
    <name type="scientific">Fusarium euwallaceae</name>
    <dbReference type="NCBI Taxonomy" id="1147111"/>
    <lineage>
        <taxon>Eukaryota</taxon>
        <taxon>Fungi</taxon>
        <taxon>Dikarya</taxon>
        <taxon>Ascomycota</taxon>
        <taxon>Pezizomycotina</taxon>
        <taxon>Sordariomycetes</taxon>
        <taxon>Hypocreomycetidae</taxon>
        <taxon>Hypocreales</taxon>
        <taxon>Nectriaceae</taxon>
        <taxon>Fusarium</taxon>
        <taxon>Fusarium solani species complex</taxon>
    </lineage>
</organism>
<feature type="compositionally biased region" description="Low complexity" evidence="8">
    <location>
        <begin position="49"/>
        <end position="58"/>
    </location>
</feature>
<evidence type="ECO:0000313" key="11">
    <source>
        <dbReference type="Proteomes" id="UP000287124"/>
    </source>
</evidence>
<evidence type="ECO:0000256" key="7">
    <source>
        <dbReference type="ARBA" id="ARBA00023242"/>
    </source>
</evidence>
<dbReference type="SMART" id="SM01312">
    <property type="entry name" value="RTC4"/>
    <property type="match status" value="1"/>
</dbReference>
<comment type="function">
    <text evidence="1">May be involved in a process influencing telomere capping.</text>
</comment>
<feature type="domain" description="Restriction of telomere capping protein 4 C-terminal" evidence="9">
    <location>
        <begin position="433"/>
        <end position="548"/>
    </location>
</feature>
<keyword evidence="11" id="KW-1185">Reference proteome</keyword>
<dbReference type="GO" id="GO:0005737">
    <property type="term" value="C:cytoplasm"/>
    <property type="evidence" value="ECO:0007669"/>
    <property type="project" value="UniProtKB-SubCell"/>
</dbReference>
<dbReference type="PANTHER" id="PTHR41391">
    <property type="entry name" value="RESTRICTION OF TELOMERE CAPPING PROTEIN 4"/>
    <property type="match status" value="1"/>
</dbReference>
<dbReference type="InterPro" id="IPR028094">
    <property type="entry name" value="RTC4_C"/>
</dbReference>
<sequence length="549" mass="60955">MVGLSRNQRPRQLLRQIGGKVRTSPEPQNFEDVSAPPLSSDNEDDIPEASSLKLASKSTSRQSPAEDSDLDEPDRGDMKRTRFPRGTNALRKGNRQASSRQGLKHSVSEDSDEASSSSTKRRKLAISKESAPAKTSPSSSASFLKDECGFTKTRKSKATYSSKGRGSQGSQGSQVPNRSQGTQAKKDSTKASKNVIRDADEPGLWSSPEKSSKAKFKELPDDTLGTPKKTSKAKLKTAPGDSFDTPEQEKKMKPIPKDESSPSPTKRGVLRLSQNDDLSQRSSSSQQSKSIWSRKLIGKKARKKAKEAPLKIERATFIVPIDIDDAIGFESTRTLLDTDSSGTESVKDEPVQEESLETGLTKCPWCQELVSEIALKEYSKGKKLLTVQMQKRFCEKHKKETAMDTWRERGYPHIDWERLERRFGDHRAYLSRVIDGKRSHFRDILEEKIETGQGRSLKKEGNLNPGYYGPRGGKLMQEYLVEEFSELLMEKAVSDHVIAGRGSAAFIQSVLVAELAVQLIMEDMDVSAAEARGIMEESKAVGEMIHEEV</sequence>
<feature type="compositionally biased region" description="Basic and acidic residues" evidence="8">
    <location>
        <begin position="247"/>
        <end position="260"/>
    </location>
</feature>
<feature type="compositionally biased region" description="Low complexity" evidence="8">
    <location>
        <begin position="161"/>
        <end position="174"/>
    </location>
</feature>
<name>A0A430LQG0_9HYPO</name>
<feature type="region of interest" description="Disordered" evidence="8">
    <location>
        <begin position="1"/>
        <end position="291"/>
    </location>
</feature>
<feature type="compositionally biased region" description="Basic and acidic residues" evidence="8">
    <location>
        <begin position="184"/>
        <end position="200"/>
    </location>
</feature>
<proteinExistence type="inferred from homology"/>
<evidence type="ECO:0000256" key="8">
    <source>
        <dbReference type="SAM" id="MobiDB-lite"/>
    </source>
</evidence>
<evidence type="ECO:0000256" key="6">
    <source>
        <dbReference type="ARBA" id="ARBA00022490"/>
    </source>
</evidence>
<reference evidence="10 11" key="1">
    <citation type="submission" date="2017-06" db="EMBL/GenBank/DDBJ databases">
        <title>Comparative genomic analysis of Ambrosia Fusariam Clade fungi.</title>
        <authorList>
            <person name="Stajich J.E."/>
            <person name="Carrillo J."/>
            <person name="Kijimoto T."/>
            <person name="Eskalen A."/>
            <person name="O'Donnell K."/>
            <person name="Kasson M."/>
        </authorList>
    </citation>
    <scope>NUCLEOTIDE SEQUENCE [LARGE SCALE GENOMIC DNA]</scope>
    <source>
        <strain evidence="10 11">UCR1854</strain>
    </source>
</reference>
<evidence type="ECO:0000256" key="5">
    <source>
        <dbReference type="ARBA" id="ARBA00015162"/>
    </source>
</evidence>
<accession>A0A430LQG0</accession>
<protein>
    <recommendedName>
        <fullName evidence="5">Restriction of telomere capping protein 4</fullName>
    </recommendedName>
</protein>
<feature type="compositionally biased region" description="Low complexity" evidence="8">
    <location>
        <begin position="272"/>
        <end position="291"/>
    </location>
</feature>
<evidence type="ECO:0000256" key="4">
    <source>
        <dbReference type="ARBA" id="ARBA00009461"/>
    </source>
</evidence>
<comment type="similarity">
    <text evidence="4">Belongs to the RTC4 family.</text>
</comment>
<comment type="subcellular location">
    <subcellularLocation>
        <location evidence="3">Cytoplasm</location>
    </subcellularLocation>
    <subcellularLocation>
        <location evidence="2">Nucleus</location>
    </subcellularLocation>
</comment>
<feature type="compositionally biased region" description="Low complexity" evidence="8">
    <location>
        <begin position="127"/>
        <end position="142"/>
    </location>
</feature>
<evidence type="ECO:0000313" key="10">
    <source>
        <dbReference type="EMBL" id="RTE77913.1"/>
    </source>
</evidence>
<dbReference type="Proteomes" id="UP000287124">
    <property type="component" value="Unassembled WGS sequence"/>
</dbReference>
<dbReference type="PANTHER" id="PTHR41391:SF1">
    <property type="entry name" value="RESTRICTION OF TELOMERE CAPPING PROTEIN 4"/>
    <property type="match status" value="1"/>
</dbReference>
<dbReference type="GO" id="GO:0005634">
    <property type="term" value="C:nucleus"/>
    <property type="evidence" value="ECO:0007669"/>
    <property type="project" value="UniProtKB-SubCell"/>
</dbReference>
<dbReference type="InterPro" id="IPR039024">
    <property type="entry name" value="RTC4"/>
</dbReference>
<gene>
    <name evidence="10" type="ORF">BHE90_007625</name>
</gene>
<evidence type="ECO:0000259" key="9">
    <source>
        <dbReference type="SMART" id="SM01312"/>
    </source>
</evidence>
<evidence type="ECO:0000256" key="3">
    <source>
        <dbReference type="ARBA" id="ARBA00004496"/>
    </source>
</evidence>
<dbReference type="AlphaFoldDB" id="A0A430LQG0"/>
<feature type="compositionally biased region" description="Basic and acidic residues" evidence="8">
    <location>
        <begin position="210"/>
        <end position="220"/>
    </location>
</feature>
<evidence type="ECO:0000256" key="1">
    <source>
        <dbReference type="ARBA" id="ARBA00002738"/>
    </source>
</evidence>
<dbReference type="Pfam" id="PF14474">
    <property type="entry name" value="RTC4"/>
    <property type="match status" value="1"/>
</dbReference>
<dbReference type="EMBL" id="MIKF01000109">
    <property type="protein sequence ID" value="RTE77913.1"/>
    <property type="molecule type" value="Genomic_DNA"/>
</dbReference>
<comment type="caution">
    <text evidence="10">The sequence shown here is derived from an EMBL/GenBank/DDBJ whole genome shotgun (WGS) entry which is preliminary data.</text>
</comment>
<keyword evidence="6" id="KW-0963">Cytoplasm</keyword>
<keyword evidence="7" id="KW-0539">Nucleus</keyword>